<dbReference type="AlphaFoldDB" id="Q0HXM9"/>
<accession>Q0HXM9</accession>
<dbReference type="HOGENOM" id="CLU_141481_0_0_6"/>
<dbReference type="EMBL" id="CP000444">
    <property type="protein sequence ID" value="ABI42126.1"/>
    <property type="molecule type" value="Genomic_DNA"/>
</dbReference>
<evidence type="ECO:0000313" key="1">
    <source>
        <dbReference type="EMBL" id="ABI42126.1"/>
    </source>
</evidence>
<proteinExistence type="predicted"/>
<reference evidence="1" key="1">
    <citation type="submission" date="2006-08" db="EMBL/GenBank/DDBJ databases">
        <title>Complete sequence of Chromosome1 of Shewanella sp. MR-7.</title>
        <authorList>
            <consortium name="US DOE Joint Genome Institute"/>
            <person name="Copeland A."/>
            <person name="Lucas S."/>
            <person name="Lapidus A."/>
            <person name="Barry K."/>
            <person name="Detter J.C."/>
            <person name="Glavina del Rio T."/>
            <person name="Hammon N."/>
            <person name="Israni S."/>
            <person name="Dalin E."/>
            <person name="Tice H."/>
            <person name="Pitluck S."/>
            <person name="Kiss H."/>
            <person name="Brettin T."/>
            <person name="Bruce D."/>
            <person name="Han C."/>
            <person name="Tapia R."/>
            <person name="Gilna P."/>
            <person name="Schmutz J."/>
            <person name="Larimer F."/>
            <person name="Land M."/>
            <person name="Hauser L."/>
            <person name="Kyrpides N."/>
            <person name="Mikhailova N."/>
            <person name="Nealson K."/>
            <person name="Konstantinidis K."/>
            <person name="Klappenbach J."/>
            <person name="Tiedje J."/>
            <person name="Richardson P."/>
        </authorList>
    </citation>
    <scope>NUCLEOTIDE SEQUENCE</scope>
    <source>
        <strain evidence="1">MR-7</strain>
    </source>
</reference>
<dbReference type="KEGG" id="shm:Shewmr7_1127"/>
<protein>
    <submittedName>
        <fullName evidence="1">Uncharacterized protein</fullName>
    </submittedName>
</protein>
<name>Q0HXM9_SHESR</name>
<sequence length="117" mass="13131">MGGRINFLAIGTFRNVDVPFDVEIRENEPEINLKEWDHASKGHFTSKSGRCAVFGCTDYLPDAAKIEINPGKYAVLSLAKGLGSITEEWEDADDLYKVILWPSSAEEYRALKSYKNT</sequence>
<organism evidence="1">
    <name type="scientific">Shewanella sp. (strain MR-7)</name>
    <dbReference type="NCBI Taxonomy" id="60481"/>
    <lineage>
        <taxon>Bacteria</taxon>
        <taxon>Pseudomonadati</taxon>
        <taxon>Pseudomonadota</taxon>
        <taxon>Gammaproteobacteria</taxon>
        <taxon>Alteromonadales</taxon>
        <taxon>Shewanellaceae</taxon>
        <taxon>Shewanella</taxon>
    </lineage>
</organism>
<gene>
    <name evidence="1" type="ordered locus">Shewmr7_1127</name>
</gene>